<evidence type="ECO:0000313" key="5">
    <source>
        <dbReference type="Proteomes" id="UP000248856"/>
    </source>
</evidence>
<evidence type="ECO:0000259" key="2">
    <source>
        <dbReference type="Pfam" id="PF02543"/>
    </source>
</evidence>
<dbReference type="Gene3D" id="3.90.870.20">
    <property type="entry name" value="Carbamoyltransferase, C-terminal domain"/>
    <property type="match status" value="1"/>
</dbReference>
<name>A0A328YAV1_9BURK</name>
<evidence type="ECO:0000256" key="1">
    <source>
        <dbReference type="ARBA" id="ARBA00006129"/>
    </source>
</evidence>
<dbReference type="PROSITE" id="PS51257">
    <property type="entry name" value="PROKAR_LIPOPROTEIN"/>
    <property type="match status" value="1"/>
</dbReference>
<feature type="domain" description="Carbamoyltransferase" evidence="2">
    <location>
        <begin position="12"/>
        <end position="356"/>
    </location>
</feature>
<organism evidence="4 5">
    <name type="scientific">Paracidovorax anthurii</name>
    <dbReference type="NCBI Taxonomy" id="78229"/>
    <lineage>
        <taxon>Bacteria</taxon>
        <taxon>Pseudomonadati</taxon>
        <taxon>Pseudomonadota</taxon>
        <taxon>Betaproteobacteria</taxon>
        <taxon>Burkholderiales</taxon>
        <taxon>Comamonadaceae</taxon>
        <taxon>Paracidovorax</taxon>
    </lineage>
</organism>
<keyword evidence="4" id="KW-0808">Transferase</keyword>
<dbReference type="GO" id="GO:0016740">
    <property type="term" value="F:transferase activity"/>
    <property type="evidence" value="ECO:0007669"/>
    <property type="project" value="UniProtKB-KW"/>
</dbReference>
<comment type="similarity">
    <text evidence="1">Belongs to the NodU/CmcH family.</text>
</comment>
<dbReference type="InterPro" id="IPR003696">
    <property type="entry name" value="Carbtransf_dom"/>
</dbReference>
<dbReference type="Pfam" id="PF02543">
    <property type="entry name" value="Carbam_trans_N"/>
    <property type="match status" value="1"/>
</dbReference>
<dbReference type="PANTHER" id="PTHR34847">
    <property type="entry name" value="NODULATION PROTEIN U"/>
    <property type="match status" value="1"/>
</dbReference>
<dbReference type="InterPro" id="IPR038152">
    <property type="entry name" value="Carbam_trans_C_sf"/>
</dbReference>
<keyword evidence="5" id="KW-1185">Reference proteome</keyword>
<dbReference type="SUPFAM" id="SSF53067">
    <property type="entry name" value="Actin-like ATPase domain"/>
    <property type="match status" value="1"/>
</dbReference>
<dbReference type="AlphaFoldDB" id="A0A328YAV1"/>
<dbReference type="InterPro" id="IPR051338">
    <property type="entry name" value="NodU/CmcH_Carbamoyltrnsfr"/>
</dbReference>
<dbReference type="PANTHER" id="PTHR34847:SF1">
    <property type="entry name" value="NODULATION PROTEIN U"/>
    <property type="match status" value="1"/>
</dbReference>
<evidence type="ECO:0000259" key="3">
    <source>
        <dbReference type="Pfam" id="PF16861"/>
    </source>
</evidence>
<evidence type="ECO:0000313" key="4">
    <source>
        <dbReference type="EMBL" id="RAR70730.1"/>
    </source>
</evidence>
<dbReference type="Pfam" id="PF16861">
    <property type="entry name" value="Carbam_trans_C"/>
    <property type="match status" value="1"/>
</dbReference>
<feature type="domain" description="Carbamoyltransferase C-terminal" evidence="3">
    <location>
        <begin position="413"/>
        <end position="602"/>
    </location>
</feature>
<accession>A0A328YAV1</accession>
<dbReference type="Proteomes" id="UP000248856">
    <property type="component" value="Unassembled WGS sequence"/>
</dbReference>
<dbReference type="EMBL" id="QLTA01000109">
    <property type="protein sequence ID" value="RAR70730.1"/>
    <property type="molecule type" value="Genomic_DNA"/>
</dbReference>
<sequence length="621" mass="69506">MHAKGLSLNSYVLGLSCGYHDSAASLLHDGNIIAAAQEERFTRVKQDASFPKNAIQYCLREAGIDLDAVETVYYYENPDKKFDRIIQTYLNFGLRGLESFVQEVPGWFFEKRHVKRALRRDLQQLSPASSTSVPRLEYIDHHESHAAAAFLPSPFQQAAVLCVDGVGEWATTSAWLGNDNRMTPLWEIRFPHSLGLLYSAITYFCGFKVDSGEYKLMGLAPYGRPIYAQLIRDHLVDVKEDGSFWLNMDYFDYAVGNSMISEKFSQLFGGPRRQPESQITRREFDLAASIQVVLEDTLMRLARTLRKQSGMRQLCMAGGVALNCVANGKLLASGIFDHIWVQPASGDAGGALGAALAGVHLRERVPRAPRQGDSMKATLLGSSYGDTEIAAALRSLGAVFTRLEDAELCPQVANLLSQGNVVGWFQGRMEFGPRALGSRSILGDARNRDMQSVMNLKIKNRESFRPFAPMVLEEHASEWFELDRSSPYMLFVVGVQEGKRLPLNQQEQALEGIELLKCPRSEVPAVTHVDYSARVQTVGANANHRLRELLQAFHALTGCPVLVNTSFNVRGEPIVESPTNAYLCFMRTQMDYLVIGNYLMKKSDQPEWVEHSDWRKEFALD</sequence>
<gene>
    <name evidence="4" type="ORF">AX018_11092</name>
</gene>
<dbReference type="InterPro" id="IPR031730">
    <property type="entry name" value="Carbam_trans_C"/>
</dbReference>
<comment type="caution">
    <text evidence="4">The sequence shown here is derived from an EMBL/GenBank/DDBJ whole genome shotgun (WGS) entry which is preliminary data.</text>
</comment>
<proteinExistence type="inferred from homology"/>
<dbReference type="InterPro" id="IPR043129">
    <property type="entry name" value="ATPase_NBD"/>
</dbReference>
<dbReference type="CDD" id="cd24098">
    <property type="entry name" value="ASKHA_NBD_TobZ_N"/>
    <property type="match status" value="1"/>
</dbReference>
<dbReference type="Gene3D" id="3.30.420.40">
    <property type="match status" value="2"/>
</dbReference>
<reference evidence="4 5" key="1">
    <citation type="submission" date="2018-06" db="EMBL/GenBank/DDBJ databases">
        <title>Genomic Encyclopedia of Archaeal and Bacterial Type Strains, Phase II (KMG-II): from individual species to whole genera.</title>
        <authorList>
            <person name="Goeker M."/>
        </authorList>
    </citation>
    <scope>NUCLEOTIDE SEQUENCE [LARGE SCALE GENOMIC DNA]</scope>
    <source>
        <strain evidence="4 5">CFPB 3232</strain>
    </source>
</reference>
<protein>
    <submittedName>
        <fullName evidence="4">Carbamoyltransferase</fullName>
    </submittedName>
</protein>
<dbReference type="RefSeq" id="WP_245951834.1">
    <property type="nucleotide sequence ID" value="NZ_QLTA01000109.1"/>
</dbReference>